<reference evidence="1 2" key="1">
    <citation type="submission" date="2020-08" db="EMBL/GenBank/DDBJ databases">
        <title>Cohnella phylogeny.</title>
        <authorList>
            <person name="Dunlap C."/>
        </authorList>
    </citation>
    <scope>NUCLEOTIDE SEQUENCE [LARGE SCALE GENOMIC DNA]</scope>
    <source>
        <strain evidence="1 2">DSM 28246</strain>
    </source>
</reference>
<comment type="caution">
    <text evidence="1">The sequence shown here is derived from an EMBL/GenBank/DDBJ whole genome shotgun (WGS) entry which is preliminary data.</text>
</comment>
<gene>
    <name evidence="1" type="ORF">H7C19_12125</name>
</gene>
<accession>A0A7X0RPP7</accession>
<proteinExistence type="predicted"/>
<evidence type="ECO:0000313" key="2">
    <source>
        <dbReference type="Proteomes" id="UP000547209"/>
    </source>
</evidence>
<evidence type="ECO:0000313" key="1">
    <source>
        <dbReference type="EMBL" id="MBB6671427.1"/>
    </source>
</evidence>
<sequence length="249" mass="27450">MMKTEDRGAGRPSVRARGRARAFGSLLLIALLLITAACTRFQIGVDCRNMESDLIDALQWDDVFMLGTSAEAAPDTIRTRAKPIGEVRFKLACAAHKWANGDASYLAEGTPIYALEDYKPTFRVVADGRVYQAIDNPNAKFMRDMYDIENKAAQVSLKGGLIVLDAAETQTFMALYLNSAYEGMRAFEKNRLADPIGYTIRLKDGSEVGGTYYLTNGPVMYPGFRVSDPLRELVEGKLREAGYLPPEAA</sequence>
<keyword evidence="2" id="KW-1185">Reference proteome</keyword>
<dbReference type="AlphaFoldDB" id="A0A7X0RPP7"/>
<dbReference type="RefSeq" id="WP_185142912.1">
    <property type="nucleotide sequence ID" value="NZ_JACJVP010000021.1"/>
</dbReference>
<dbReference type="EMBL" id="JACJVP010000021">
    <property type="protein sequence ID" value="MBB6671427.1"/>
    <property type="molecule type" value="Genomic_DNA"/>
</dbReference>
<protein>
    <submittedName>
        <fullName evidence="1">Uncharacterized protein</fullName>
    </submittedName>
</protein>
<dbReference type="Proteomes" id="UP000547209">
    <property type="component" value="Unassembled WGS sequence"/>
</dbReference>
<name>A0A7X0RPP7_9BACL</name>
<organism evidence="1 2">
    <name type="scientific">Cohnella nanjingensis</name>
    <dbReference type="NCBI Taxonomy" id="1387779"/>
    <lineage>
        <taxon>Bacteria</taxon>
        <taxon>Bacillati</taxon>
        <taxon>Bacillota</taxon>
        <taxon>Bacilli</taxon>
        <taxon>Bacillales</taxon>
        <taxon>Paenibacillaceae</taxon>
        <taxon>Cohnella</taxon>
    </lineage>
</organism>